<dbReference type="Proteomes" id="UP001174936">
    <property type="component" value="Unassembled WGS sequence"/>
</dbReference>
<dbReference type="SUPFAM" id="SSF51126">
    <property type="entry name" value="Pectin lyase-like"/>
    <property type="match status" value="2"/>
</dbReference>
<dbReference type="InterPro" id="IPR039279">
    <property type="entry name" value="QRT3-like"/>
</dbReference>
<dbReference type="InterPro" id="IPR012334">
    <property type="entry name" value="Pectin_lyas_fold"/>
</dbReference>
<dbReference type="SUPFAM" id="SSF75304">
    <property type="entry name" value="Amidase signature (AS) enzymes"/>
    <property type="match status" value="1"/>
</dbReference>
<gene>
    <name evidence="3" type="ORF">B0T16DRAFT_502796</name>
</gene>
<accession>A0AA39YSM8</accession>
<dbReference type="InterPro" id="IPR036928">
    <property type="entry name" value="AS_sf"/>
</dbReference>
<reference evidence="3" key="1">
    <citation type="submission" date="2023-06" db="EMBL/GenBank/DDBJ databases">
        <title>Genome-scale phylogeny and comparative genomics of the fungal order Sordariales.</title>
        <authorList>
            <consortium name="Lawrence Berkeley National Laboratory"/>
            <person name="Hensen N."/>
            <person name="Bonometti L."/>
            <person name="Westerberg I."/>
            <person name="Brannstrom I.O."/>
            <person name="Guillou S."/>
            <person name="Cros-Aarteil S."/>
            <person name="Calhoun S."/>
            <person name="Haridas S."/>
            <person name="Kuo A."/>
            <person name="Mondo S."/>
            <person name="Pangilinan J."/>
            <person name="Riley R."/>
            <person name="Labutti K."/>
            <person name="Andreopoulos B."/>
            <person name="Lipzen A."/>
            <person name="Chen C."/>
            <person name="Yanf M."/>
            <person name="Daum C."/>
            <person name="Ng V."/>
            <person name="Clum A."/>
            <person name="Steindorff A."/>
            <person name="Ohm R."/>
            <person name="Martin F."/>
            <person name="Silar P."/>
            <person name="Natvig D."/>
            <person name="Lalanne C."/>
            <person name="Gautier V."/>
            <person name="Ament-Velasquez S.L."/>
            <person name="Kruys A."/>
            <person name="Hutchinson M.I."/>
            <person name="Powell A.J."/>
            <person name="Barry K."/>
            <person name="Miller A.N."/>
            <person name="Grigoriev I.V."/>
            <person name="Debuchy R."/>
            <person name="Gladieux P."/>
            <person name="Thoren M.H."/>
            <person name="Johannesson H."/>
        </authorList>
    </citation>
    <scope>NUCLEOTIDE SEQUENCE</scope>
    <source>
        <strain evidence="3">SMH2532-1</strain>
    </source>
</reference>
<organism evidence="3 4">
    <name type="scientific">Cercophora newfieldiana</name>
    <dbReference type="NCBI Taxonomy" id="92897"/>
    <lineage>
        <taxon>Eukaryota</taxon>
        <taxon>Fungi</taxon>
        <taxon>Dikarya</taxon>
        <taxon>Ascomycota</taxon>
        <taxon>Pezizomycotina</taxon>
        <taxon>Sordariomycetes</taxon>
        <taxon>Sordariomycetidae</taxon>
        <taxon>Sordariales</taxon>
        <taxon>Lasiosphaeriaceae</taxon>
        <taxon>Cercophora</taxon>
    </lineage>
</organism>
<comment type="caution">
    <text evidence="3">The sequence shown here is derived from an EMBL/GenBank/DDBJ whole genome shotgun (WGS) entry which is preliminary data.</text>
</comment>
<evidence type="ECO:0000259" key="2">
    <source>
        <dbReference type="Pfam" id="PF12708"/>
    </source>
</evidence>
<dbReference type="Gene3D" id="2.160.20.10">
    <property type="entry name" value="Single-stranded right-handed beta-helix, Pectin lyase-like"/>
    <property type="match status" value="2"/>
</dbReference>
<evidence type="ECO:0000313" key="4">
    <source>
        <dbReference type="Proteomes" id="UP001174936"/>
    </source>
</evidence>
<dbReference type="Pfam" id="PF12708">
    <property type="entry name" value="Pect-lyase_RHGA_epim"/>
    <property type="match status" value="2"/>
</dbReference>
<dbReference type="InterPro" id="IPR024535">
    <property type="entry name" value="RHGA/B-epi-like_pectate_lyase"/>
</dbReference>
<evidence type="ECO:0000256" key="1">
    <source>
        <dbReference type="SAM" id="MobiDB-lite"/>
    </source>
</evidence>
<dbReference type="GO" id="GO:0004650">
    <property type="term" value="F:polygalacturonase activity"/>
    <property type="evidence" value="ECO:0007669"/>
    <property type="project" value="InterPro"/>
</dbReference>
<dbReference type="AlphaFoldDB" id="A0AA39YSM8"/>
<feature type="compositionally biased region" description="Low complexity" evidence="1">
    <location>
        <begin position="984"/>
        <end position="994"/>
    </location>
</feature>
<dbReference type="InterPro" id="IPR011050">
    <property type="entry name" value="Pectin_lyase_fold/virulence"/>
</dbReference>
<feature type="region of interest" description="Disordered" evidence="1">
    <location>
        <begin position="974"/>
        <end position="1013"/>
    </location>
</feature>
<name>A0AA39YSM8_9PEZI</name>
<evidence type="ECO:0000313" key="3">
    <source>
        <dbReference type="EMBL" id="KAK0657899.1"/>
    </source>
</evidence>
<keyword evidence="4" id="KW-1185">Reference proteome</keyword>
<feature type="compositionally biased region" description="Basic and acidic residues" evidence="1">
    <location>
        <begin position="974"/>
        <end position="983"/>
    </location>
</feature>
<feature type="domain" description="Rhamnogalacturonase A/B/Epimerase-like pectate lyase" evidence="2">
    <location>
        <begin position="97"/>
        <end position="286"/>
    </location>
</feature>
<dbReference type="PANTHER" id="PTHR33928:SF2">
    <property type="entry name" value="PECTATE LYASE SUPERFAMILY PROTEIN DOMAIN-CONTAINING PROTEIN-RELATED"/>
    <property type="match status" value="1"/>
</dbReference>
<dbReference type="CDD" id="cd23668">
    <property type="entry name" value="GH55_beta13glucanase-like"/>
    <property type="match status" value="1"/>
</dbReference>
<proteinExistence type="predicted"/>
<sequence length="1046" mass="112892">MLRPFVLYCATVTVIWSIMRRFMSAPKIPSLMDATLDDLTHGLTQGHFTSAQLVRTYAARVAEVNHVFHAVIKLNPDAEEIASRLNQERAGKGPRSDAVKNAIVYFPPGTYLVSGTIALPFGTQVIGDANNRPLILAASSFKGLGVLSTDEYTGSVRPGADGLDEQYYINTANFYRQLRNVRIDVRNTDPTLKISCLHYQVAQATSTQNLELIAGPSQKGIFAENGSGGGISDITFTGGAYGILGGNQQFTAQRLTFNGCAIGVHVFWDWGWVWKSITMNNVETGFILYPEDGGTGHIGSASFLDSTFNNVGTVIFTFELLGAIAGGTTGVIIENTVFSGVNAGLITDFGRSLLDGGSRKIDHWAVGRIYSGTAASSSWSRGEKIGNFRRSPGLTDVATGAYFERPKPQYADRPLSDFLHVRDFGATGNGVTDDTAAFQNAVDSALGKVLFVDAGSYILTKTLTIPTGTKIVDASNPKVLLQVGRKGEIGSVELQDLIITTKGPTAGAVLIEWNMESSGPGEAALWDVHVRIGGATGTGLTPDECPAVRSGVNANCNAASLMMHLTPTGSGYFENMWLWLADHDIDDPLLDNPTNNMEQTSVYAARGFLIESTKPTWLYGTASEHAVFYQYNFHKARNIFAGMIQTESPYYQPTPPPPAPFKNQVGLFPGDPDYTCAAGEFNGCDQSWGLIIRQSTNILVAGAGLYSWFSTYTQCIDSQTCQKALVLLDKNGPSVRIQHLITIGAKYMVVMNGVGIEAFANLNVNVHPFWSSIAVLDVKSNTTQFEDVLWIDPKVWDMPTPAFTCSPPCTVQLLPWTKAMSTVNYPLLTVSSGTWKSTITVPPITVSKWAFKRVTVTTRKGAKRDVIGDGIWPVPLTTSTWPAVIYTGPNGSPTTVTPTATVPKPPASIGPNAAPPPAGSWPTKAVRAIQGLVAAPLVDECVVFGEGCNWDPKWITPAFDPENDYDGGLHFLKRENDCPDEPHSSSTRTTSISSAPTQAKVNPSPKANHVSCNDRGQVVDNSDFVAATETFCDYIGGYSDYCRPFR</sequence>
<feature type="domain" description="Rhamnogalacturonase A/B/Epimerase-like pectate lyase" evidence="2">
    <location>
        <begin position="419"/>
        <end position="480"/>
    </location>
</feature>
<dbReference type="PANTHER" id="PTHR33928">
    <property type="entry name" value="POLYGALACTURONASE QRT3"/>
    <property type="match status" value="1"/>
</dbReference>
<dbReference type="GO" id="GO:0016829">
    <property type="term" value="F:lyase activity"/>
    <property type="evidence" value="ECO:0007669"/>
    <property type="project" value="UniProtKB-KW"/>
</dbReference>
<protein>
    <submittedName>
        <fullName evidence="3">Pectate lyase superfamily protein-domain-containing protein</fullName>
    </submittedName>
</protein>
<keyword evidence="3" id="KW-0456">Lyase</keyword>
<dbReference type="EMBL" id="JAULSV010000001">
    <property type="protein sequence ID" value="KAK0657899.1"/>
    <property type="molecule type" value="Genomic_DNA"/>
</dbReference>